<reference evidence="2 3" key="1">
    <citation type="journal article" date="2018" name="Front. Microbiol.">
        <title>Hydrolytic Capabilities as a Key to Environmental Success: Chitinolytic and Cellulolytic Acidobacteria From Acidic Sub-arctic Soils and Boreal Peatlands.</title>
        <authorList>
            <person name="Belova S.E."/>
            <person name="Ravin N.V."/>
            <person name="Pankratov T.A."/>
            <person name="Rakitin A.L."/>
            <person name="Ivanova A.A."/>
            <person name="Beletsky A.V."/>
            <person name="Mardanov A.V."/>
            <person name="Sinninghe Damste J.S."/>
            <person name="Dedysh S.N."/>
        </authorList>
    </citation>
    <scope>NUCLEOTIDE SEQUENCE [LARGE SCALE GENOMIC DNA]</scope>
    <source>
        <strain evidence="2 3">SBC82</strain>
    </source>
</reference>
<dbReference type="Gene3D" id="2.60.40.1180">
    <property type="entry name" value="Golgi alpha-mannosidase II"/>
    <property type="match status" value="1"/>
</dbReference>
<evidence type="ECO:0000256" key="1">
    <source>
        <dbReference type="SAM" id="MobiDB-lite"/>
    </source>
</evidence>
<dbReference type="InterPro" id="IPR013780">
    <property type="entry name" value="Glyco_hydro_b"/>
</dbReference>
<evidence type="ECO:0000313" key="2">
    <source>
        <dbReference type="EMBL" id="AXC11863.1"/>
    </source>
</evidence>
<dbReference type="Proteomes" id="UP000253606">
    <property type="component" value="Chromosome"/>
</dbReference>
<dbReference type="InterPro" id="IPR017853">
    <property type="entry name" value="GH"/>
</dbReference>
<sequence>MLTRTIFSSQKHPILSMLALTFLLGGIALCQHQDESTLISNPLLMPARTIASSLVDGGMPADDASGRVSVTLSTYNPPFGAVHLSSKFNSLAFDTNQVTKIRSPGMWGSGDLVSLFQLIGTEGTLRIGGSSGDSVLWGCTTNASPPNGSCTGPCGSTAGLGNNKMPVTGTTLAQIGIDAEYTVTTCDIDNLAAFLNATGSPGWKATWGLNICLNDPSTGPNVENNCNGSKSPRGVLAVDGRGISDADIDAYAAVQANAAAYIAYKLGPHLSAFEIGNEPPEAWKNMPDPFKDYEYIWSRFRKVILARVPGAKFVEPADLGFSSRKPPNAYVVTGAQPCRSGDGCVRNSALVTPQTVMGSYHIYRTTQGCNPGSNHCSSSTHPAGPEPDWQAHADANDIGGSLFPYLHSTILPAVSGYALNGASLPYVMGEGGEFDAKTSNVGNEYGATLWYINFALINAMFGSSGVYIFNEWSPMGINYANGSVTQVNPLEYAMYASSHLMNATSGGMLLASNVTGLSSDAKSGLKFPGKESYPCRYVSYPTGEGPMHPPVAYNGRGKKDSYTTSNFCAWGVAINGGGTNVILVNNDYYNPVNASITFPNMTSHAVEETLSATGCRPSDGMHVSTCTNGVTFGGSDISPNGEFHPKSTTLSVSSNIVEITVPPGSAVLIEGRP</sequence>
<accession>A0A2Z5FY86</accession>
<feature type="compositionally biased region" description="Polar residues" evidence="1">
    <location>
        <begin position="371"/>
        <end position="381"/>
    </location>
</feature>
<dbReference type="Gene3D" id="3.20.20.80">
    <property type="entry name" value="Glycosidases"/>
    <property type="match status" value="1"/>
</dbReference>
<proteinExistence type="predicted"/>
<dbReference type="AlphaFoldDB" id="A0A2Z5FY86"/>
<feature type="region of interest" description="Disordered" evidence="1">
    <location>
        <begin position="371"/>
        <end position="391"/>
    </location>
</feature>
<dbReference type="KEGG" id="abas:ACPOL_2543"/>
<keyword evidence="3" id="KW-1185">Reference proteome</keyword>
<organism evidence="2 3">
    <name type="scientific">Acidisarcina polymorpha</name>
    <dbReference type="NCBI Taxonomy" id="2211140"/>
    <lineage>
        <taxon>Bacteria</taxon>
        <taxon>Pseudomonadati</taxon>
        <taxon>Acidobacteriota</taxon>
        <taxon>Terriglobia</taxon>
        <taxon>Terriglobales</taxon>
        <taxon>Acidobacteriaceae</taxon>
        <taxon>Acidisarcina</taxon>
    </lineage>
</organism>
<protein>
    <submittedName>
        <fullName evidence="2">TsaC protein (YrdC domain) required for threonylcarbamoyladenosine t(6)A37 modification in tRNA</fullName>
    </submittedName>
</protein>
<name>A0A2Z5FY86_9BACT</name>
<evidence type="ECO:0000313" key="3">
    <source>
        <dbReference type="Proteomes" id="UP000253606"/>
    </source>
</evidence>
<gene>
    <name evidence="2" type="ORF">ACPOL_2543</name>
</gene>
<dbReference type="SUPFAM" id="SSF51445">
    <property type="entry name" value="(Trans)glycosidases"/>
    <property type="match status" value="1"/>
</dbReference>
<dbReference type="EMBL" id="CP030840">
    <property type="protein sequence ID" value="AXC11863.1"/>
    <property type="molecule type" value="Genomic_DNA"/>
</dbReference>